<organism evidence="2 3">
    <name type="scientific">Helianthus annuus</name>
    <name type="common">Common sunflower</name>
    <dbReference type="NCBI Taxonomy" id="4232"/>
    <lineage>
        <taxon>Eukaryota</taxon>
        <taxon>Viridiplantae</taxon>
        <taxon>Streptophyta</taxon>
        <taxon>Embryophyta</taxon>
        <taxon>Tracheophyta</taxon>
        <taxon>Spermatophyta</taxon>
        <taxon>Magnoliopsida</taxon>
        <taxon>eudicotyledons</taxon>
        <taxon>Gunneridae</taxon>
        <taxon>Pentapetalae</taxon>
        <taxon>asterids</taxon>
        <taxon>campanulids</taxon>
        <taxon>Asterales</taxon>
        <taxon>Asteraceae</taxon>
        <taxon>Asteroideae</taxon>
        <taxon>Heliantheae alliance</taxon>
        <taxon>Heliantheae</taxon>
        <taxon>Helianthus</taxon>
    </lineage>
</organism>
<dbReference type="EMBL" id="CM007892">
    <property type="protein sequence ID" value="OTG30145.1"/>
    <property type="molecule type" value="Genomic_DNA"/>
</dbReference>
<protein>
    <submittedName>
        <fullName evidence="2">Uncharacterized protein</fullName>
    </submittedName>
</protein>
<dbReference type="Proteomes" id="UP000215914">
    <property type="component" value="Chromosome 3"/>
</dbReference>
<dbReference type="InParanoid" id="A0A251V3G4"/>
<proteinExistence type="predicted"/>
<dbReference type="EMBL" id="MNCJ02000318">
    <property type="protein sequence ID" value="KAF5812589.1"/>
    <property type="molecule type" value="Genomic_DNA"/>
</dbReference>
<evidence type="ECO:0000313" key="2">
    <source>
        <dbReference type="EMBL" id="OTG30145.1"/>
    </source>
</evidence>
<dbReference type="AlphaFoldDB" id="A0A251V3G4"/>
<accession>A0A251V3G4</accession>
<reference evidence="1" key="3">
    <citation type="submission" date="2020-06" db="EMBL/GenBank/DDBJ databases">
        <title>Helianthus annuus Genome sequencing and assembly Release 2.</title>
        <authorList>
            <person name="Gouzy J."/>
            <person name="Langlade N."/>
            <person name="Munos S."/>
        </authorList>
    </citation>
    <scope>NUCLEOTIDE SEQUENCE</scope>
    <source>
        <tissue evidence="1">Leaves</tissue>
    </source>
</reference>
<evidence type="ECO:0000313" key="1">
    <source>
        <dbReference type="EMBL" id="KAF5812589.1"/>
    </source>
</evidence>
<dbReference type="Gramene" id="mRNA:HanXRQr2_Chr03g0088141">
    <property type="protein sequence ID" value="CDS:HanXRQr2_Chr03g0088141.1"/>
    <property type="gene ID" value="HanXRQr2_Chr03g0088141"/>
</dbReference>
<name>A0A251V3G4_HELAN</name>
<dbReference type="STRING" id="4232.A0A251V3G4"/>
<gene>
    <name evidence="2" type="ORF">HannXRQ_Chr03g0061211</name>
    <name evidence="1" type="ORF">HanXRQr2_Chr03g0088141</name>
</gene>
<evidence type="ECO:0000313" key="3">
    <source>
        <dbReference type="Proteomes" id="UP000215914"/>
    </source>
</evidence>
<keyword evidence="3" id="KW-1185">Reference proteome</keyword>
<reference evidence="1 3" key="1">
    <citation type="journal article" date="2017" name="Nature">
        <title>The sunflower genome provides insights into oil metabolism, flowering and Asterid evolution.</title>
        <authorList>
            <person name="Badouin H."/>
            <person name="Gouzy J."/>
            <person name="Grassa C.J."/>
            <person name="Murat F."/>
            <person name="Staton S.E."/>
            <person name="Cottret L."/>
            <person name="Lelandais-Briere C."/>
            <person name="Owens G.L."/>
            <person name="Carrere S."/>
            <person name="Mayjonade B."/>
            <person name="Legrand L."/>
            <person name="Gill N."/>
            <person name="Kane N.C."/>
            <person name="Bowers J.E."/>
            <person name="Hubner S."/>
            <person name="Bellec A."/>
            <person name="Berard A."/>
            <person name="Berges H."/>
            <person name="Blanchet N."/>
            <person name="Boniface M.C."/>
            <person name="Brunel D."/>
            <person name="Catrice O."/>
            <person name="Chaidir N."/>
            <person name="Claudel C."/>
            <person name="Donnadieu C."/>
            <person name="Faraut T."/>
            <person name="Fievet G."/>
            <person name="Helmstetter N."/>
            <person name="King M."/>
            <person name="Knapp S.J."/>
            <person name="Lai Z."/>
            <person name="Le Paslier M.C."/>
            <person name="Lippi Y."/>
            <person name="Lorenzon L."/>
            <person name="Mandel J.R."/>
            <person name="Marage G."/>
            <person name="Marchand G."/>
            <person name="Marquand E."/>
            <person name="Bret-Mestries E."/>
            <person name="Morien E."/>
            <person name="Nambeesan S."/>
            <person name="Nguyen T."/>
            <person name="Pegot-Espagnet P."/>
            <person name="Pouilly N."/>
            <person name="Raftis F."/>
            <person name="Sallet E."/>
            <person name="Schiex T."/>
            <person name="Thomas J."/>
            <person name="Vandecasteele C."/>
            <person name="Vares D."/>
            <person name="Vear F."/>
            <person name="Vautrin S."/>
            <person name="Crespi M."/>
            <person name="Mangin B."/>
            <person name="Burke J.M."/>
            <person name="Salse J."/>
            <person name="Munos S."/>
            <person name="Vincourt P."/>
            <person name="Rieseberg L.H."/>
            <person name="Langlade N.B."/>
        </authorList>
    </citation>
    <scope>NUCLEOTIDE SEQUENCE [LARGE SCALE GENOMIC DNA]</scope>
    <source>
        <strain evidence="3">cv. SF193</strain>
        <tissue evidence="1">Leaves</tissue>
    </source>
</reference>
<reference evidence="2" key="2">
    <citation type="submission" date="2017-02" db="EMBL/GenBank/DDBJ databases">
        <title>Sunflower complete genome.</title>
        <authorList>
            <person name="Langlade N."/>
            <person name="Munos S."/>
        </authorList>
    </citation>
    <scope>NUCLEOTIDE SEQUENCE [LARGE SCALE GENOMIC DNA]</scope>
    <source>
        <tissue evidence="2">Leaves</tissue>
    </source>
</reference>
<sequence>MGSPQFGLGIIDDVASMLSICALCDLHRMLKAELKSGERKVYFLMCWVHEQPQEA</sequence>